<evidence type="ECO:0000313" key="2">
    <source>
        <dbReference type="Proteomes" id="UP000324091"/>
    </source>
</evidence>
<comment type="caution">
    <text evidence="1">The sequence shown here is derived from an EMBL/GenBank/DDBJ whole genome shotgun (WGS) entry which is preliminary data.</text>
</comment>
<protein>
    <submittedName>
        <fullName evidence="1">Uncharacterized protein</fullName>
    </submittedName>
</protein>
<gene>
    <name evidence="1" type="ORF">D4764_09G0010110</name>
</gene>
<keyword evidence="2" id="KW-1185">Reference proteome</keyword>
<accession>A0A5C6MP36</accession>
<evidence type="ECO:0000313" key="1">
    <source>
        <dbReference type="EMBL" id="TWW55961.1"/>
    </source>
</evidence>
<dbReference type="Proteomes" id="UP000324091">
    <property type="component" value="Chromosome 9"/>
</dbReference>
<reference evidence="1 2" key="1">
    <citation type="submission" date="2019-04" db="EMBL/GenBank/DDBJ databases">
        <title>Chromosome genome assembly for Takifugu flavidus.</title>
        <authorList>
            <person name="Xiao S."/>
        </authorList>
    </citation>
    <scope>NUCLEOTIDE SEQUENCE [LARGE SCALE GENOMIC DNA]</scope>
    <source>
        <strain evidence="1">HTHZ2018</strain>
        <tissue evidence="1">Muscle</tissue>
    </source>
</reference>
<proteinExistence type="predicted"/>
<name>A0A5C6MP36_9TELE</name>
<organism evidence="1 2">
    <name type="scientific">Takifugu flavidus</name>
    <name type="common">sansaifugu</name>
    <dbReference type="NCBI Taxonomy" id="433684"/>
    <lineage>
        <taxon>Eukaryota</taxon>
        <taxon>Metazoa</taxon>
        <taxon>Chordata</taxon>
        <taxon>Craniata</taxon>
        <taxon>Vertebrata</taxon>
        <taxon>Euteleostomi</taxon>
        <taxon>Actinopterygii</taxon>
        <taxon>Neopterygii</taxon>
        <taxon>Teleostei</taxon>
        <taxon>Neoteleostei</taxon>
        <taxon>Acanthomorphata</taxon>
        <taxon>Eupercaria</taxon>
        <taxon>Tetraodontiformes</taxon>
        <taxon>Tetradontoidea</taxon>
        <taxon>Tetraodontidae</taxon>
        <taxon>Takifugu</taxon>
    </lineage>
</organism>
<dbReference type="EMBL" id="RHFK02000022">
    <property type="protein sequence ID" value="TWW55961.1"/>
    <property type="molecule type" value="Genomic_DNA"/>
</dbReference>
<sequence length="148" mass="16180">MITDQIAKLKLSNQQPALPQLRQRYLPLWPQSLHGKKGCYDGNATSSGQDSAVHLHLKKSRHSFEDSQGHRGPLLEPDLVTGHTGEHLVAGSLSMESGWAQPKEATWDPLPVGSLEGFFSSEIAGEDPPKLLRDSIPYLSGVYISALK</sequence>
<dbReference type="AlphaFoldDB" id="A0A5C6MP36"/>